<dbReference type="OrthoDB" id="1756731at2"/>
<dbReference type="Proteomes" id="UP000472355">
    <property type="component" value="Unassembled WGS sequence"/>
</dbReference>
<evidence type="ECO:0000313" key="5">
    <source>
        <dbReference type="Proteomes" id="UP000473681"/>
    </source>
</evidence>
<dbReference type="AlphaFoldDB" id="A0A0C2S5W6"/>
<reference evidence="3 5" key="2">
    <citation type="submission" date="2019-04" db="EMBL/GenBank/DDBJ databases">
        <title>Genome sequencing of Clostridium botulinum Groups I-IV and Clostridium butyricum.</title>
        <authorList>
            <person name="Brunt J."/>
            <person name="Van Vliet A.H.M."/>
            <person name="Stringer S.C."/>
            <person name="Carter A.T."/>
            <person name="Peck M.W."/>
        </authorList>
    </citation>
    <scope>NUCLEOTIDE SEQUENCE [LARGE SCALE GENOMIC DNA]</scope>
    <source>
        <strain evidence="3 5">CB-K-33E</strain>
    </source>
</reference>
<name>A0A0C2S5W6_CLOBO</name>
<evidence type="ECO:0000259" key="1">
    <source>
        <dbReference type="Pfam" id="PF12673"/>
    </source>
</evidence>
<dbReference type="RefSeq" id="WP_012449594.1">
    <property type="nucleotide sequence ID" value="NZ_JACBBP010000007.1"/>
</dbReference>
<dbReference type="EMBL" id="SGKU01000085">
    <property type="protein sequence ID" value="NFA44452.1"/>
    <property type="molecule type" value="Genomic_DNA"/>
</dbReference>
<accession>A0A0C2S5W6</accession>
<proteinExistence type="predicted"/>
<organism evidence="2 4">
    <name type="scientific">Clostridium botulinum</name>
    <dbReference type="NCBI Taxonomy" id="1491"/>
    <lineage>
        <taxon>Bacteria</taxon>
        <taxon>Bacillati</taxon>
        <taxon>Bacillota</taxon>
        <taxon>Clostridia</taxon>
        <taxon>Eubacteriales</taxon>
        <taxon>Clostridiaceae</taxon>
        <taxon>Clostridium</taxon>
    </lineage>
</organism>
<protein>
    <submittedName>
        <fullName evidence="2">DUF3794 domain-containing protein</fullName>
    </submittedName>
</protein>
<feature type="domain" description="SipL SPOCS" evidence="1">
    <location>
        <begin position="70"/>
        <end position="169"/>
    </location>
</feature>
<reference evidence="2 4" key="1">
    <citation type="submission" date="2019-02" db="EMBL/GenBank/DDBJ databases">
        <title>Genome sequencing of Clostridium botulinum clinical isolates.</title>
        <authorList>
            <person name="Brunt J."/>
            <person name="Van Vliet A.H.M."/>
            <person name="Stringer S.C."/>
            <person name="Grant K.A."/>
            <person name="Carter A.C."/>
            <person name="Peck M.W."/>
        </authorList>
    </citation>
    <scope>NUCLEOTIDE SEQUENCE [LARGE SCALE GENOMIC DNA]</scope>
    <source>
        <strain evidence="2 4">H113700579</strain>
    </source>
</reference>
<comment type="caution">
    <text evidence="2">The sequence shown here is derived from an EMBL/GenBank/DDBJ whole genome shotgun (WGS) entry which is preliminary data.</text>
</comment>
<dbReference type="Pfam" id="PF12673">
    <property type="entry name" value="SipL"/>
    <property type="match status" value="2"/>
</dbReference>
<evidence type="ECO:0000313" key="2">
    <source>
        <dbReference type="EMBL" id="NFA44452.1"/>
    </source>
</evidence>
<dbReference type="InterPro" id="IPR024300">
    <property type="entry name" value="SipL_SPOCS_dom"/>
</dbReference>
<dbReference type="Proteomes" id="UP000473681">
    <property type="component" value="Unassembled WGS sequence"/>
</dbReference>
<evidence type="ECO:0000313" key="3">
    <source>
        <dbReference type="EMBL" id="NFN35378.1"/>
    </source>
</evidence>
<feature type="domain" description="SipL SPOCS" evidence="1">
    <location>
        <begin position="263"/>
        <end position="360"/>
    </location>
</feature>
<evidence type="ECO:0000313" key="4">
    <source>
        <dbReference type="Proteomes" id="UP000472355"/>
    </source>
</evidence>
<dbReference type="EMBL" id="SWVK01000012">
    <property type="protein sequence ID" value="NFN35378.1"/>
    <property type="molecule type" value="Genomic_DNA"/>
</dbReference>
<gene>
    <name evidence="2" type="ORF">EXM65_18295</name>
    <name evidence="3" type="ORF">FDB51_09590</name>
</gene>
<sequence length="386" mass="42971">MKCNQGCNKQSACTCNCSDEVLQHCNDCINEESIEFSGICEPDEFEMNTDYWTDICTVGTVVVPEEKPSIEEIDKISATVEILKKKTIITPKGPNGSVINNEGKNSTGKKLVVEGLICLSISYVSLTKEQRVHSFHGQIPFSTFIVLPASACVDYDYLINYCLEEIKVKKVCDRTVDLSIDLLIKATPIVTTCNKSLLDSSGLECTTNVGIENCTKQQCFTDNPDIKGICDSEKVIQLLEDESKEWTELSIPELLTIPQEKPDIYQILSVNSRVEIMCQKVIATPATAVANYEGNTLTGYKLLVHALLRQRITYISTSECGSVHSAHYDMPISAYIVLDGKDTNFTDKYKIKACIEDIYACPLNERQIFKNTTLFIKAEPIESCSI</sequence>